<name>A0A6P8ETV8_CLUHA</name>
<dbReference type="PANTHER" id="PTHR45961">
    <property type="entry name" value="IP21249P"/>
    <property type="match status" value="1"/>
</dbReference>
<dbReference type="KEGG" id="char:105899234"/>
<dbReference type="PROSITE" id="PS50056">
    <property type="entry name" value="TYR_PHOSPHATASE_2"/>
    <property type="match status" value="1"/>
</dbReference>
<dbReference type="RefSeq" id="XP_031415405.1">
    <property type="nucleotide sequence ID" value="XM_031559545.2"/>
</dbReference>
<evidence type="ECO:0000259" key="7">
    <source>
        <dbReference type="PROSITE" id="PS50056"/>
    </source>
</evidence>
<accession>A0A6P8ETV8</accession>
<dbReference type="InterPro" id="IPR052103">
    <property type="entry name" value="Dual_spec_Phospatases"/>
</dbReference>
<dbReference type="GeneTree" id="ENSGT00940000161528"/>
<keyword evidence="2" id="KW-0378">Hydrolase</keyword>
<gene>
    <name evidence="9 10" type="primary">dusp28</name>
</gene>
<dbReference type="InterPro" id="IPR020422">
    <property type="entry name" value="TYR_PHOSPHATASE_DUAL_dom"/>
</dbReference>
<dbReference type="Proteomes" id="UP000515152">
    <property type="component" value="Chromosome 22"/>
</dbReference>
<evidence type="ECO:0000256" key="4">
    <source>
        <dbReference type="ARBA" id="ARBA00047761"/>
    </source>
</evidence>
<evidence type="ECO:0000256" key="3">
    <source>
        <dbReference type="ARBA" id="ARBA00022912"/>
    </source>
</evidence>
<evidence type="ECO:0000256" key="1">
    <source>
        <dbReference type="ARBA" id="ARBA00008601"/>
    </source>
</evidence>
<dbReference type="Gene3D" id="3.90.190.10">
    <property type="entry name" value="Protein tyrosine phosphatase superfamily"/>
    <property type="match status" value="1"/>
</dbReference>
<comment type="catalytic activity">
    <reaction evidence="4">
        <text>O-phospho-L-seryl-[protein] + H2O = L-seryl-[protein] + phosphate</text>
        <dbReference type="Rhea" id="RHEA:20629"/>
        <dbReference type="Rhea" id="RHEA-COMP:9863"/>
        <dbReference type="Rhea" id="RHEA-COMP:11604"/>
        <dbReference type="ChEBI" id="CHEBI:15377"/>
        <dbReference type="ChEBI" id="CHEBI:29999"/>
        <dbReference type="ChEBI" id="CHEBI:43474"/>
        <dbReference type="ChEBI" id="CHEBI:83421"/>
        <dbReference type="EC" id="3.1.3.16"/>
    </reaction>
</comment>
<evidence type="ECO:0000313" key="9">
    <source>
        <dbReference type="RefSeq" id="XP_012681848.1"/>
    </source>
</evidence>
<evidence type="ECO:0000259" key="6">
    <source>
        <dbReference type="PROSITE" id="PS50054"/>
    </source>
</evidence>
<proteinExistence type="inferred from homology"/>
<dbReference type="OrthoDB" id="285418at2759"/>
<dbReference type="InterPro" id="IPR020420">
    <property type="entry name" value="Atypical_DUSP_subfamB"/>
</dbReference>
<comment type="catalytic activity">
    <reaction evidence="5">
        <text>O-phospho-L-threonyl-[protein] + H2O = L-threonyl-[protein] + phosphate</text>
        <dbReference type="Rhea" id="RHEA:47004"/>
        <dbReference type="Rhea" id="RHEA-COMP:11060"/>
        <dbReference type="Rhea" id="RHEA-COMP:11605"/>
        <dbReference type="ChEBI" id="CHEBI:15377"/>
        <dbReference type="ChEBI" id="CHEBI:30013"/>
        <dbReference type="ChEBI" id="CHEBI:43474"/>
        <dbReference type="ChEBI" id="CHEBI:61977"/>
        <dbReference type="EC" id="3.1.3.16"/>
    </reaction>
</comment>
<dbReference type="RefSeq" id="XP_012681848.1">
    <property type="nucleotide sequence ID" value="XM_012826394.3"/>
</dbReference>
<dbReference type="SMART" id="SM00195">
    <property type="entry name" value="DSPc"/>
    <property type="match status" value="1"/>
</dbReference>
<dbReference type="SUPFAM" id="SSF52799">
    <property type="entry name" value="(Phosphotyrosine protein) phosphatases II"/>
    <property type="match status" value="1"/>
</dbReference>
<dbReference type="InterPro" id="IPR000340">
    <property type="entry name" value="Dual-sp_phosphatase_cat-dom"/>
</dbReference>
<dbReference type="PRINTS" id="PR01910">
    <property type="entry name" value="ADSPHPHTASEB"/>
</dbReference>
<dbReference type="PROSITE" id="PS50054">
    <property type="entry name" value="TYR_PHOSPHATASE_DUAL"/>
    <property type="match status" value="1"/>
</dbReference>
<dbReference type="InterPro" id="IPR000387">
    <property type="entry name" value="Tyr_Pase_dom"/>
</dbReference>
<keyword evidence="3" id="KW-0904">Protein phosphatase</keyword>
<evidence type="ECO:0000256" key="2">
    <source>
        <dbReference type="ARBA" id="ARBA00022801"/>
    </source>
</evidence>
<evidence type="ECO:0000313" key="8">
    <source>
        <dbReference type="Proteomes" id="UP000515152"/>
    </source>
</evidence>
<feature type="domain" description="Tyrosine-protein phosphatase" evidence="6">
    <location>
        <begin position="3"/>
        <end position="143"/>
    </location>
</feature>
<dbReference type="GO" id="GO:0004722">
    <property type="term" value="F:protein serine/threonine phosphatase activity"/>
    <property type="evidence" value="ECO:0007669"/>
    <property type="project" value="UniProtKB-EC"/>
</dbReference>
<protein>
    <submittedName>
        <fullName evidence="9 10">Dual specificity phosphatase 28</fullName>
    </submittedName>
</protein>
<evidence type="ECO:0000313" key="10">
    <source>
        <dbReference type="RefSeq" id="XP_031415405.1"/>
    </source>
</evidence>
<comment type="similarity">
    <text evidence="1">Belongs to the protein-tyrosine phosphatase family. Non-receptor class dual specificity subfamily.</text>
</comment>
<dbReference type="GO" id="GO:0017017">
    <property type="term" value="F:MAP kinase tyrosine/serine/threonine phosphatase activity"/>
    <property type="evidence" value="ECO:0007669"/>
    <property type="project" value="InterPro"/>
</dbReference>
<reference evidence="9 10" key="1">
    <citation type="submission" date="2025-04" db="UniProtKB">
        <authorList>
            <consortium name="RefSeq"/>
        </authorList>
    </citation>
    <scope>IDENTIFICATION</scope>
</reference>
<dbReference type="InterPro" id="IPR029021">
    <property type="entry name" value="Prot-tyrosine_phosphatase-like"/>
</dbReference>
<evidence type="ECO:0000256" key="5">
    <source>
        <dbReference type="ARBA" id="ARBA00048336"/>
    </source>
</evidence>
<dbReference type="GeneID" id="105899234"/>
<dbReference type="CTD" id="285193"/>
<dbReference type="Pfam" id="PF00782">
    <property type="entry name" value="DSPc"/>
    <property type="match status" value="1"/>
</dbReference>
<keyword evidence="8" id="KW-1185">Reference proteome</keyword>
<sequence>MLQLCKVTECLLISNARSACSTELIQQEAVTLCINVSRQQPFPSGHVSTVRIPVFDDPNEDLYKYFDQCADAIATEAVRGGHSVVYCKNGRSRSATICVAYLMKHQGLSLAEAFQTVKDARSVVEPNPGFWAQLEKYEQELKSRRAMQIHKPKHFFRLSAERLLPWRRHSSQHKFNGM</sequence>
<dbReference type="AlphaFoldDB" id="A0A6P8ETV8"/>
<dbReference type="PANTHER" id="PTHR45961:SF7">
    <property type="entry name" value="DUAL SPECIFICITY PHOSPHATASE 28"/>
    <property type="match status" value="1"/>
</dbReference>
<feature type="domain" description="Tyrosine specific protein phosphatases" evidence="7">
    <location>
        <begin position="60"/>
        <end position="121"/>
    </location>
</feature>
<organism evidence="8 10">
    <name type="scientific">Clupea harengus</name>
    <name type="common">Atlantic herring</name>
    <dbReference type="NCBI Taxonomy" id="7950"/>
    <lineage>
        <taxon>Eukaryota</taxon>
        <taxon>Metazoa</taxon>
        <taxon>Chordata</taxon>
        <taxon>Craniata</taxon>
        <taxon>Vertebrata</taxon>
        <taxon>Euteleostomi</taxon>
        <taxon>Actinopterygii</taxon>
        <taxon>Neopterygii</taxon>
        <taxon>Teleostei</taxon>
        <taxon>Clupei</taxon>
        <taxon>Clupeiformes</taxon>
        <taxon>Clupeoidei</taxon>
        <taxon>Clupeidae</taxon>
        <taxon>Clupea</taxon>
    </lineage>
</organism>
<dbReference type="GO" id="GO:0005737">
    <property type="term" value="C:cytoplasm"/>
    <property type="evidence" value="ECO:0007669"/>
    <property type="project" value="TreeGrafter"/>
</dbReference>